<reference evidence="2 3" key="1">
    <citation type="submission" date="2016-10" db="EMBL/GenBank/DDBJ databases">
        <authorList>
            <person name="de Groot N.N."/>
        </authorList>
    </citation>
    <scope>NUCLEOTIDE SEQUENCE [LARGE SCALE GENOMIC DNA]</scope>
    <source>
        <strain evidence="2 3">DSM 19073</strain>
    </source>
</reference>
<dbReference type="OrthoDB" id="7847971at2"/>
<organism evidence="2 3">
    <name type="scientific">Jannaschia pohangensis</name>
    <dbReference type="NCBI Taxonomy" id="390807"/>
    <lineage>
        <taxon>Bacteria</taxon>
        <taxon>Pseudomonadati</taxon>
        <taxon>Pseudomonadota</taxon>
        <taxon>Alphaproteobacteria</taxon>
        <taxon>Rhodobacterales</taxon>
        <taxon>Roseobacteraceae</taxon>
        <taxon>Jannaschia</taxon>
    </lineage>
</organism>
<evidence type="ECO:0000313" key="3">
    <source>
        <dbReference type="Proteomes" id="UP000199110"/>
    </source>
</evidence>
<keyword evidence="1" id="KW-0812">Transmembrane</keyword>
<proteinExistence type="predicted"/>
<keyword evidence="3" id="KW-1185">Reference proteome</keyword>
<dbReference type="AlphaFoldDB" id="A0A1I3IYE3"/>
<sequence length="150" mass="16254">MDETFAARIARIEAASQQNMQQEEPAQHRQAVAASHSDEESPVWTLLAIPICFALGFLSILIGKGIDVYVLGNPDITFDGWITLSKGGFGAALVLSFALDRLLPSSQLGVYATTAGFIVGAQFHAEIANYAPVLWDWMFANPMLLELAGR</sequence>
<dbReference type="RefSeq" id="WP_139212269.1">
    <property type="nucleotide sequence ID" value="NZ_FORA01000001.1"/>
</dbReference>
<feature type="transmembrane region" description="Helical" evidence="1">
    <location>
        <begin position="43"/>
        <end position="62"/>
    </location>
</feature>
<keyword evidence="1" id="KW-0472">Membrane</keyword>
<evidence type="ECO:0000256" key="1">
    <source>
        <dbReference type="SAM" id="Phobius"/>
    </source>
</evidence>
<keyword evidence="1" id="KW-1133">Transmembrane helix</keyword>
<gene>
    <name evidence="2" type="ORF">SAMN04488095_1144</name>
</gene>
<protein>
    <submittedName>
        <fullName evidence="2">Uncharacterized protein</fullName>
    </submittedName>
</protein>
<evidence type="ECO:0000313" key="2">
    <source>
        <dbReference type="EMBL" id="SFI52961.1"/>
    </source>
</evidence>
<dbReference type="Proteomes" id="UP000199110">
    <property type="component" value="Unassembled WGS sequence"/>
</dbReference>
<dbReference type="EMBL" id="FORA01000001">
    <property type="protein sequence ID" value="SFI52961.1"/>
    <property type="molecule type" value="Genomic_DNA"/>
</dbReference>
<accession>A0A1I3IYE3</accession>
<name>A0A1I3IYE3_9RHOB</name>